<feature type="chain" id="PRO_5002511449" description="T2SS substrate NttA domain-containing protein" evidence="2">
    <location>
        <begin position="21"/>
        <end position="148"/>
    </location>
</feature>
<feature type="signal peptide" evidence="2">
    <location>
        <begin position="1"/>
        <end position="20"/>
    </location>
</feature>
<evidence type="ECO:0000256" key="1">
    <source>
        <dbReference type="SAM" id="MobiDB-lite"/>
    </source>
</evidence>
<dbReference type="KEGG" id="samy:DB32_008432"/>
<feature type="compositionally biased region" description="Polar residues" evidence="1">
    <location>
        <begin position="28"/>
        <end position="40"/>
    </location>
</feature>
<dbReference type="STRING" id="927083.DB32_008432"/>
<name>A0A0F6WA69_9BACT</name>
<accession>A0A0F6WA69</accession>
<dbReference type="AlphaFoldDB" id="A0A0F6WA69"/>
<dbReference type="EMBL" id="CP011125">
    <property type="protein sequence ID" value="AKF11283.1"/>
    <property type="molecule type" value="Genomic_DNA"/>
</dbReference>
<reference evidence="4 5" key="1">
    <citation type="submission" date="2015-03" db="EMBL/GenBank/DDBJ databases">
        <title>Genome assembly of Sandaracinus amylolyticus DSM 53668.</title>
        <authorList>
            <person name="Sharma G."/>
            <person name="Subramanian S."/>
        </authorList>
    </citation>
    <scope>NUCLEOTIDE SEQUENCE [LARGE SCALE GENOMIC DNA]</scope>
    <source>
        <strain evidence="4 5">DSM 53668</strain>
    </source>
</reference>
<evidence type="ECO:0000259" key="3">
    <source>
        <dbReference type="Pfam" id="PF24275"/>
    </source>
</evidence>
<organism evidence="4 5">
    <name type="scientific">Sandaracinus amylolyticus</name>
    <dbReference type="NCBI Taxonomy" id="927083"/>
    <lineage>
        <taxon>Bacteria</taxon>
        <taxon>Pseudomonadati</taxon>
        <taxon>Myxococcota</taxon>
        <taxon>Polyangia</taxon>
        <taxon>Polyangiales</taxon>
        <taxon>Sandaracinaceae</taxon>
        <taxon>Sandaracinus</taxon>
    </lineage>
</organism>
<dbReference type="InterPro" id="IPR056212">
    <property type="entry name" value="NttA"/>
</dbReference>
<keyword evidence="5" id="KW-1185">Reference proteome</keyword>
<evidence type="ECO:0000313" key="5">
    <source>
        <dbReference type="Proteomes" id="UP000034883"/>
    </source>
</evidence>
<feature type="domain" description="T2SS substrate NttA" evidence="3">
    <location>
        <begin position="47"/>
        <end position="128"/>
    </location>
</feature>
<evidence type="ECO:0000313" key="4">
    <source>
        <dbReference type="EMBL" id="AKF11283.1"/>
    </source>
</evidence>
<dbReference type="RefSeq" id="WP_053238162.1">
    <property type="nucleotide sequence ID" value="NZ_CP011125.1"/>
</dbReference>
<evidence type="ECO:0000256" key="2">
    <source>
        <dbReference type="SAM" id="SignalP"/>
    </source>
</evidence>
<sequence length="148" mass="15634">MSIFSSSVLRRAALFVSILAAGCGGGSSSEPAQQEQTETAGSEAESMTLDEFVAELARQATAPLCNADDAPLRQCFMVDESECAQLFSLAMTECANQRRSELPATVDASNADATATSISQCAGTSYRVGLEQNGRVRAECQQQQQPAE</sequence>
<gene>
    <name evidence="4" type="ORF">DB32_008432</name>
</gene>
<dbReference type="Proteomes" id="UP000034883">
    <property type="component" value="Chromosome"/>
</dbReference>
<keyword evidence="2" id="KW-0732">Signal</keyword>
<dbReference type="Pfam" id="PF24275">
    <property type="entry name" value="NttA"/>
    <property type="match status" value="1"/>
</dbReference>
<proteinExistence type="predicted"/>
<feature type="region of interest" description="Disordered" evidence="1">
    <location>
        <begin position="25"/>
        <end position="46"/>
    </location>
</feature>
<protein>
    <recommendedName>
        <fullName evidence="3">T2SS substrate NttA domain-containing protein</fullName>
    </recommendedName>
</protein>